<organism evidence="7 8">
    <name type="scientific">Brachyspira catarrhinii</name>
    <dbReference type="NCBI Taxonomy" id="2528966"/>
    <lineage>
        <taxon>Bacteria</taxon>
        <taxon>Pseudomonadati</taxon>
        <taxon>Spirochaetota</taxon>
        <taxon>Spirochaetia</taxon>
        <taxon>Brachyspirales</taxon>
        <taxon>Brachyspiraceae</taxon>
        <taxon>Brachyspira</taxon>
    </lineage>
</organism>
<evidence type="ECO:0000256" key="3">
    <source>
        <dbReference type="ARBA" id="ARBA00023027"/>
    </source>
</evidence>
<dbReference type="InterPro" id="IPR029752">
    <property type="entry name" value="D-isomer_DH_CS1"/>
</dbReference>
<dbReference type="Pfam" id="PF02826">
    <property type="entry name" value="2-Hacid_dh_C"/>
    <property type="match status" value="1"/>
</dbReference>
<evidence type="ECO:0000256" key="1">
    <source>
        <dbReference type="ARBA" id="ARBA00005854"/>
    </source>
</evidence>
<evidence type="ECO:0000256" key="2">
    <source>
        <dbReference type="ARBA" id="ARBA00023002"/>
    </source>
</evidence>
<sequence length="330" mass="37618">MKVIAYAVRDDEIPLFDKWGKHYDIETTIVQENLREDNIKMASNFDSIIFLAEDTMNKNVLDKIKSMNIDYIVSRSVGVDNVDFAHANKLGIKVANIPGYSPNSVSEYALLSTLALLRKYNLYIKRVQMQDFRIKGLIAKEIRNQVVGIVGAGRIGSLTVKHFSGFFPKKILIFDNFQNDELKKYAEYVSMDEIYKECDIIVYHVPLIEETKYLIRKENIDKMKNGVFIINVSRGKVMNTADVIDALKSGKIGGAAIDVYENELPYFRFDKRETFIEDDMLRELLSIPNAIVTPHAAFYTDEAASNMVSVSLKNAREFYDTGNCSNIIKV</sequence>
<evidence type="ECO:0000259" key="5">
    <source>
        <dbReference type="Pfam" id="PF00389"/>
    </source>
</evidence>
<evidence type="ECO:0000256" key="4">
    <source>
        <dbReference type="RuleBase" id="RU003719"/>
    </source>
</evidence>
<dbReference type="Proteomes" id="UP000310168">
    <property type="component" value="Unassembled WGS sequence"/>
</dbReference>
<feature type="domain" description="D-isomer specific 2-hydroxyacid dehydrogenase catalytic" evidence="5">
    <location>
        <begin position="5"/>
        <end position="328"/>
    </location>
</feature>
<dbReference type="InterPro" id="IPR006140">
    <property type="entry name" value="D-isomer_DH_NAD-bd"/>
</dbReference>
<dbReference type="EMBL" id="SJDU01000001">
    <property type="protein sequence ID" value="TKZ36452.1"/>
    <property type="molecule type" value="Genomic_DNA"/>
</dbReference>
<dbReference type="SUPFAM" id="SSF51735">
    <property type="entry name" value="NAD(P)-binding Rossmann-fold domains"/>
    <property type="match status" value="1"/>
</dbReference>
<evidence type="ECO:0000259" key="6">
    <source>
        <dbReference type="Pfam" id="PF02826"/>
    </source>
</evidence>
<feature type="domain" description="D-isomer specific 2-hydroxyacid dehydrogenase NAD-binding" evidence="6">
    <location>
        <begin position="113"/>
        <end position="297"/>
    </location>
</feature>
<comment type="caution">
    <text evidence="7">The sequence shown here is derived from an EMBL/GenBank/DDBJ whole genome shotgun (WGS) entry which is preliminary data.</text>
</comment>
<dbReference type="InterPro" id="IPR036291">
    <property type="entry name" value="NAD(P)-bd_dom_sf"/>
</dbReference>
<comment type="similarity">
    <text evidence="1 4">Belongs to the D-isomer specific 2-hydroxyacid dehydrogenase family.</text>
</comment>
<keyword evidence="3" id="KW-0520">NAD</keyword>
<dbReference type="PANTHER" id="PTHR43026:SF1">
    <property type="entry name" value="2-HYDROXYACID DEHYDROGENASE HOMOLOG 1-RELATED"/>
    <property type="match status" value="1"/>
</dbReference>
<dbReference type="PROSITE" id="PS00065">
    <property type="entry name" value="D_2_HYDROXYACID_DH_1"/>
    <property type="match status" value="1"/>
</dbReference>
<accession>A0ABY2TUF6</accession>
<dbReference type="SUPFAM" id="SSF52283">
    <property type="entry name" value="Formate/glycerate dehydrogenase catalytic domain-like"/>
    <property type="match status" value="1"/>
</dbReference>
<dbReference type="Pfam" id="PF00389">
    <property type="entry name" value="2-Hacid_dh"/>
    <property type="match status" value="1"/>
</dbReference>
<keyword evidence="8" id="KW-1185">Reference proteome</keyword>
<name>A0ABY2TUF6_9SPIR</name>
<dbReference type="PROSITE" id="PS00671">
    <property type="entry name" value="D_2_HYDROXYACID_DH_3"/>
    <property type="match status" value="1"/>
</dbReference>
<reference evidence="7 8" key="1">
    <citation type="journal article" date="2019" name="Anaerobe">
        <title>Brachyspira catarrhinii sp. nov., an anaerobic intestinal spirochaete isolated from vervet monkeys may have been misidentified as Brachyspira aalborgi in previous studies.</title>
        <authorList>
            <person name="Phillips N.D."/>
            <person name="La T."/>
            <person name="Hampson D.J."/>
        </authorList>
    </citation>
    <scope>NUCLEOTIDE SEQUENCE [LARGE SCALE GENOMIC DNA]</scope>
    <source>
        <strain evidence="7 8">Z12</strain>
    </source>
</reference>
<dbReference type="InterPro" id="IPR029753">
    <property type="entry name" value="D-isomer_DH_CS"/>
</dbReference>
<evidence type="ECO:0000313" key="8">
    <source>
        <dbReference type="Proteomes" id="UP000310168"/>
    </source>
</evidence>
<evidence type="ECO:0000313" key="7">
    <source>
        <dbReference type="EMBL" id="TKZ36452.1"/>
    </source>
</evidence>
<dbReference type="InterPro" id="IPR058205">
    <property type="entry name" value="D-LDH-like"/>
</dbReference>
<protein>
    <submittedName>
        <fullName evidence="7">Lactate dehydrogenase</fullName>
    </submittedName>
</protein>
<gene>
    <name evidence="7" type="ORF">EZH24_00090</name>
</gene>
<dbReference type="Gene3D" id="3.40.50.720">
    <property type="entry name" value="NAD(P)-binding Rossmann-like Domain"/>
    <property type="match status" value="2"/>
</dbReference>
<dbReference type="RefSeq" id="WP_137997101.1">
    <property type="nucleotide sequence ID" value="NZ_SJDU01000001.1"/>
</dbReference>
<proteinExistence type="inferred from homology"/>
<dbReference type="InterPro" id="IPR006139">
    <property type="entry name" value="D-isomer_2_OHA_DH_cat_dom"/>
</dbReference>
<dbReference type="PANTHER" id="PTHR43026">
    <property type="entry name" value="2-HYDROXYACID DEHYDROGENASE HOMOLOG 1-RELATED"/>
    <property type="match status" value="1"/>
</dbReference>
<keyword evidence="2 4" id="KW-0560">Oxidoreductase</keyword>